<dbReference type="Pfam" id="PF07992">
    <property type="entry name" value="Pyr_redox_2"/>
    <property type="match status" value="1"/>
</dbReference>
<keyword evidence="4" id="KW-0274">FAD</keyword>
<feature type="domain" description="FAD/NAD(P)-binding" evidence="6">
    <location>
        <begin position="3"/>
        <end position="334"/>
    </location>
</feature>
<name>A0A246KSS1_9GAMM</name>
<dbReference type="Proteomes" id="UP000197904">
    <property type="component" value="Unassembled WGS sequence"/>
</dbReference>
<comment type="caution">
    <text evidence="7">The sequence shown here is derived from an EMBL/GenBank/DDBJ whole genome shotgun (WGS) entry which is preliminary data.</text>
</comment>
<dbReference type="InterPro" id="IPR036188">
    <property type="entry name" value="FAD/NAD-bd_sf"/>
</dbReference>
<evidence type="ECO:0000313" key="7">
    <source>
        <dbReference type="EMBL" id="OWR26645.1"/>
    </source>
</evidence>
<organism evidence="7 8">
    <name type="scientific">Stenotrophomonas pavanii</name>
    <dbReference type="NCBI Taxonomy" id="487698"/>
    <lineage>
        <taxon>Bacteria</taxon>
        <taxon>Pseudomonadati</taxon>
        <taxon>Pseudomonadota</taxon>
        <taxon>Gammaproteobacteria</taxon>
        <taxon>Lysobacterales</taxon>
        <taxon>Lysobacteraceae</taxon>
        <taxon>Stenotrophomonas</taxon>
    </lineage>
</organism>
<evidence type="ECO:0000259" key="6">
    <source>
        <dbReference type="Pfam" id="PF07992"/>
    </source>
</evidence>
<comment type="cofactor">
    <cofactor evidence="1">
        <name>FAD</name>
        <dbReference type="ChEBI" id="CHEBI:57692"/>
    </cofactor>
</comment>
<dbReference type="InterPro" id="IPR051169">
    <property type="entry name" value="NADH-Q_oxidoreductase"/>
</dbReference>
<keyword evidence="3" id="KW-0285">Flavoprotein</keyword>
<dbReference type="AlphaFoldDB" id="A0A246KSS1"/>
<dbReference type="GO" id="GO:0003955">
    <property type="term" value="F:NAD(P)H dehydrogenase (quinone) activity"/>
    <property type="evidence" value="ECO:0007669"/>
    <property type="project" value="TreeGrafter"/>
</dbReference>
<evidence type="ECO:0000256" key="2">
    <source>
        <dbReference type="ARBA" id="ARBA00005272"/>
    </source>
</evidence>
<dbReference type="PRINTS" id="PR00368">
    <property type="entry name" value="FADPNR"/>
</dbReference>
<evidence type="ECO:0000256" key="3">
    <source>
        <dbReference type="ARBA" id="ARBA00022630"/>
    </source>
</evidence>
<evidence type="ECO:0000256" key="4">
    <source>
        <dbReference type="ARBA" id="ARBA00022827"/>
    </source>
</evidence>
<dbReference type="Gene3D" id="3.50.50.100">
    <property type="match status" value="1"/>
</dbReference>
<dbReference type="GO" id="GO:0019646">
    <property type="term" value="P:aerobic electron transport chain"/>
    <property type="evidence" value="ECO:0007669"/>
    <property type="project" value="TreeGrafter"/>
</dbReference>
<dbReference type="PRINTS" id="PR00411">
    <property type="entry name" value="PNDRDTASEI"/>
</dbReference>
<accession>A0A246KSS1</accession>
<keyword evidence="5" id="KW-0560">Oxidoreductase</keyword>
<proteinExistence type="inferred from homology"/>
<dbReference type="InterPro" id="IPR023753">
    <property type="entry name" value="FAD/NAD-binding_dom"/>
</dbReference>
<sequence length="429" mass="46397">MHRIVIVGGGAGGLELATQLGRKLGRSGRAKVTLVDARMTHLWKPLLHEVASGALDAAESELNYLAQASWNHFQFQLGRMTGLDQKSRKIELAPLYDEEGNVIAPRRSISYDTLVISVGSGTNDFGTPGAADHCLFLDDPDAAIAFQKRLLSEYMGAQARGKSETLEVAIVGAGATGVELAAELRDAARQFSAYGLDKISPENLKITLIEAGPRVLPALPERVSLPVAERLVHEGVRVMCGSAVTLVDEEGLQLANGIKVAARLKVWAAGIRAPVFLASLGNLKTNRINQLEVSETLQTTQDPNIFAFGDCAACPNGHSGTNVPPRAQAAHQQAHFLALAIARRIEGRPLPSFTYRDYGSLVSLSREGAVGTLMGNLMGSFKVEGWLARMFYISLYRMHQRSLFGTRRVVARMLADALGRSTEPRLKLH</sequence>
<evidence type="ECO:0000256" key="5">
    <source>
        <dbReference type="ARBA" id="ARBA00023002"/>
    </source>
</evidence>
<dbReference type="RefSeq" id="WP_032966740.1">
    <property type="nucleotide sequence ID" value="NZ_NIXP01000152.1"/>
</dbReference>
<reference evidence="7 8" key="1">
    <citation type="submission" date="2017-06" db="EMBL/GenBank/DDBJ databases">
        <authorList>
            <person name="Kim H.J."/>
            <person name="Triplett B.A."/>
        </authorList>
    </citation>
    <scope>NUCLEOTIDE SEQUENCE [LARGE SCALE GENOMIC DNA]</scope>
    <source>
        <strain evidence="7 8">S18795</strain>
    </source>
</reference>
<gene>
    <name evidence="7" type="ORF">CEE55_21560</name>
</gene>
<evidence type="ECO:0000256" key="1">
    <source>
        <dbReference type="ARBA" id="ARBA00001974"/>
    </source>
</evidence>
<dbReference type="EMBL" id="NIXP01000152">
    <property type="protein sequence ID" value="OWR26645.1"/>
    <property type="molecule type" value="Genomic_DNA"/>
</dbReference>
<evidence type="ECO:0000313" key="8">
    <source>
        <dbReference type="Proteomes" id="UP000197904"/>
    </source>
</evidence>
<dbReference type="PANTHER" id="PTHR42913:SF3">
    <property type="entry name" value="64 KDA MITOCHONDRIAL NADH DEHYDROGENASE (EUROFUNG)"/>
    <property type="match status" value="1"/>
</dbReference>
<protein>
    <submittedName>
        <fullName evidence="7">NADH dehydrogenase family protein</fullName>
    </submittedName>
</protein>
<dbReference type="SUPFAM" id="SSF51905">
    <property type="entry name" value="FAD/NAD(P)-binding domain"/>
    <property type="match status" value="1"/>
</dbReference>
<dbReference type="PANTHER" id="PTHR42913">
    <property type="entry name" value="APOPTOSIS-INDUCING FACTOR 1"/>
    <property type="match status" value="1"/>
</dbReference>
<comment type="similarity">
    <text evidence="2">Belongs to the NADH dehydrogenase family.</text>
</comment>